<dbReference type="PANTHER" id="PTHR43664:SF1">
    <property type="entry name" value="BETA-METHYLMALYL-COA DEHYDRATASE"/>
    <property type="match status" value="1"/>
</dbReference>
<feature type="domain" description="MaoC-like" evidence="1">
    <location>
        <begin position="14"/>
        <end position="127"/>
    </location>
</feature>
<protein>
    <submittedName>
        <fullName evidence="2">Bifunctional protein PaaZ</fullName>
    </submittedName>
</protein>
<comment type="caution">
    <text evidence="2">The sequence shown here is derived from an EMBL/GenBank/DDBJ whole genome shotgun (WGS) entry which is preliminary data.</text>
</comment>
<dbReference type="InterPro" id="IPR002539">
    <property type="entry name" value="MaoC-like_dom"/>
</dbReference>
<dbReference type="SUPFAM" id="SSF54637">
    <property type="entry name" value="Thioesterase/thiol ester dehydrase-isomerase"/>
    <property type="match status" value="1"/>
</dbReference>
<sequence length="149" mass="16132">MNKQVKGKTFQEWVIGETYDTAARTITESDIVSFAGLSGDYNPLHTDEEYARKTVHQTRIAHGALTFAVTTGLVNQSGLTDGTVVGFLGADVKWSAAVKPGDTLHVVVEPLEKRLAKHPGRGIVQAKLSVVNQNEAVVSEQLWTLMVTA</sequence>
<dbReference type="InterPro" id="IPR029069">
    <property type="entry name" value="HotDog_dom_sf"/>
</dbReference>
<name>A0A644W9F6_9ZZZZ</name>
<accession>A0A644W9F6</accession>
<dbReference type="Gene3D" id="3.10.129.10">
    <property type="entry name" value="Hotdog Thioesterase"/>
    <property type="match status" value="1"/>
</dbReference>
<evidence type="ECO:0000259" key="1">
    <source>
        <dbReference type="Pfam" id="PF01575"/>
    </source>
</evidence>
<proteinExistence type="predicted"/>
<gene>
    <name evidence="2" type="primary">paaZ_2</name>
    <name evidence="2" type="ORF">SDC9_46370</name>
</gene>
<dbReference type="PANTHER" id="PTHR43664">
    <property type="entry name" value="MONOAMINE OXIDASE-RELATED"/>
    <property type="match status" value="1"/>
</dbReference>
<dbReference type="AlphaFoldDB" id="A0A644W9F6"/>
<evidence type="ECO:0000313" key="2">
    <source>
        <dbReference type="EMBL" id="MPM00147.1"/>
    </source>
</evidence>
<dbReference type="InterPro" id="IPR052342">
    <property type="entry name" value="MCH/BMMD"/>
</dbReference>
<dbReference type="EMBL" id="VSSQ01000710">
    <property type="protein sequence ID" value="MPM00147.1"/>
    <property type="molecule type" value="Genomic_DNA"/>
</dbReference>
<dbReference type="Pfam" id="PF01575">
    <property type="entry name" value="MaoC_dehydratas"/>
    <property type="match status" value="1"/>
</dbReference>
<reference evidence="2" key="1">
    <citation type="submission" date="2019-08" db="EMBL/GenBank/DDBJ databases">
        <authorList>
            <person name="Kucharzyk K."/>
            <person name="Murdoch R.W."/>
            <person name="Higgins S."/>
            <person name="Loffler F."/>
        </authorList>
    </citation>
    <scope>NUCLEOTIDE SEQUENCE</scope>
</reference>
<organism evidence="2">
    <name type="scientific">bioreactor metagenome</name>
    <dbReference type="NCBI Taxonomy" id="1076179"/>
    <lineage>
        <taxon>unclassified sequences</taxon>
        <taxon>metagenomes</taxon>
        <taxon>ecological metagenomes</taxon>
    </lineage>
</organism>